<accession>A0ABP4GFH8</accession>
<evidence type="ECO:0000313" key="2">
    <source>
        <dbReference type="EMBL" id="GAA1222052.1"/>
    </source>
</evidence>
<dbReference type="InterPro" id="IPR036388">
    <property type="entry name" value="WH-like_DNA-bd_sf"/>
</dbReference>
<dbReference type="Pfam" id="PF00665">
    <property type="entry name" value="rve"/>
    <property type="match status" value="1"/>
</dbReference>
<organism evidence="2 3">
    <name type="scientific">Rhodoglobus aureus</name>
    <dbReference type="NCBI Taxonomy" id="191497"/>
    <lineage>
        <taxon>Bacteria</taxon>
        <taxon>Bacillati</taxon>
        <taxon>Actinomycetota</taxon>
        <taxon>Actinomycetes</taxon>
        <taxon>Micrococcales</taxon>
        <taxon>Microbacteriaceae</taxon>
        <taxon>Rhodoglobus</taxon>
    </lineage>
</organism>
<dbReference type="InterPro" id="IPR009057">
    <property type="entry name" value="Homeodomain-like_sf"/>
</dbReference>
<dbReference type="Gene3D" id="3.30.420.10">
    <property type="entry name" value="Ribonuclease H-like superfamily/Ribonuclease H"/>
    <property type="match status" value="1"/>
</dbReference>
<dbReference type="NCBIfam" id="NF033577">
    <property type="entry name" value="transpos_IS481"/>
    <property type="match status" value="1"/>
</dbReference>
<evidence type="ECO:0000313" key="3">
    <source>
        <dbReference type="Proteomes" id="UP001500943"/>
    </source>
</evidence>
<feature type="domain" description="Integrase catalytic" evidence="1">
    <location>
        <begin position="145"/>
        <end position="312"/>
    </location>
</feature>
<reference evidence="3" key="1">
    <citation type="journal article" date="2019" name="Int. J. Syst. Evol. Microbiol.">
        <title>The Global Catalogue of Microorganisms (GCM) 10K type strain sequencing project: providing services to taxonomists for standard genome sequencing and annotation.</title>
        <authorList>
            <consortium name="The Broad Institute Genomics Platform"/>
            <consortium name="The Broad Institute Genome Sequencing Center for Infectious Disease"/>
            <person name="Wu L."/>
            <person name="Ma J."/>
        </authorList>
    </citation>
    <scope>NUCLEOTIDE SEQUENCE [LARGE SCALE GENOMIC DNA]</scope>
    <source>
        <strain evidence="3">JCM 12762</strain>
    </source>
</reference>
<proteinExistence type="predicted"/>
<dbReference type="Gene3D" id="1.10.10.10">
    <property type="entry name" value="Winged helix-like DNA-binding domain superfamily/Winged helix DNA-binding domain"/>
    <property type="match status" value="1"/>
</dbReference>
<keyword evidence="3" id="KW-1185">Reference proteome</keyword>
<sequence>MKSRTSASVERELERRAKHELAVLRHVEEVSGSVAATCRYYGISRQAYYGWLKRYEEEGAEGLRDRSSAPHHAPTATNVEVVEKILWLRQQYHFGPQKITMYLKRYHDITISSSGVWRILHKLGLGRLPASQRYKRNETRWKRYEKQRPGHALQVDVKFIEPLGQTGKKKRYYQYTAIDDCTRLRVLRAYPKHDQKTAIQFIDHVLSKLPFQVEKVQTDNGSEFGQPFHWHLLDTGINHVYIKPATPRLNGKVERSHRIDSEEFYRLLESQVIDDVNLFNNKLQEWDDYYNYDRPHGALAGSTPYERLKQKTQDRVCCTSR</sequence>
<dbReference type="Pfam" id="PF13565">
    <property type="entry name" value="HTH_32"/>
    <property type="match status" value="1"/>
</dbReference>
<protein>
    <submittedName>
        <fullName evidence="2">IS481 family transposase</fullName>
    </submittedName>
</protein>
<dbReference type="SUPFAM" id="SSF53098">
    <property type="entry name" value="Ribonuclease H-like"/>
    <property type="match status" value="1"/>
</dbReference>
<dbReference type="PANTHER" id="PTHR35004:SF7">
    <property type="entry name" value="INTEGRASE PROTEIN"/>
    <property type="match status" value="1"/>
</dbReference>
<dbReference type="RefSeq" id="WP_343925834.1">
    <property type="nucleotide sequence ID" value="NZ_BAAAKW010000034.1"/>
</dbReference>
<gene>
    <name evidence="2" type="ORF">GCM10009655_22120</name>
</gene>
<dbReference type="SUPFAM" id="SSF46689">
    <property type="entry name" value="Homeodomain-like"/>
    <property type="match status" value="1"/>
</dbReference>
<name>A0ABP4GFH8_9MICO</name>
<dbReference type="InterPro" id="IPR001584">
    <property type="entry name" value="Integrase_cat-core"/>
</dbReference>
<dbReference type="PROSITE" id="PS50994">
    <property type="entry name" value="INTEGRASE"/>
    <property type="match status" value="1"/>
</dbReference>
<dbReference type="PANTHER" id="PTHR35004">
    <property type="entry name" value="TRANSPOSASE RV3428C-RELATED"/>
    <property type="match status" value="1"/>
</dbReference>
<dbReference type="Proteomes" id="UP001500943">
    <property type="component" value="Unassembled WGS sequence"/>
</dbReference>
<comment type="caution">
    <text evidence="2">The sequence shown here is derived from an EMBL/GenBank/DDBJ whole genome shotgun (WGS) entry which is preliminary data.</text>
</comment>
<dbReference type="InterPro" id="IPR047656">
    <property type="entry name" value="IS481-like_transpos"/>
</dbReference>
<evidence type="ECO:0000259" key="1">
    <source>
        <dbReference type="PROSITE" id="PS50994"/>
    </source>
</evidence>
<dbReference type="InterPro" id="IPR012337">
    <property type="entry name" value="RNaseH-like_sf"/>
</dbReference>
<dbReference type="EMBL" id="BAAAKW010000034">
    <property type="protein sequence ID" value="GAA1222052.1"/>
    <property type="molecule type" value="Genomic_DNA"/>
</dbReference>
<dbReference type="InterPro" id="IPR036397">
    <property type="entry name" value="RNaseH_sf"/>
</dbReference>